<name>A0A100VHU5_PAEAM</name>
<comment type="caution">
    <text evidence="1">The sequence shown here is derived from an EMBL/GenBank/DDBJ whole genome shotgun (WGS) entry which is preliminary data.</text>
</comment>
<dbReference type="EMBL" id="BCNV01000001">
    <property type="protein sequence ID" value="GAS79944.1"/>
    <property type="molecule type" value="Genomic_DNA"/>
</dbReference>
<dbReference type="Pfam" id="PF04525">
    <property type="entry name" value="LOR"/>
    <property type="match status" value="1"/>
</dbReference>
<accession>A0A100VHU5</accession>
<protein>
    <submittedName>
        <fullName evidence="1">Uncharacterized protein</fullName>
    </submittedName>
</protein>
<reference evidence="1 3" key="1">
    <citation type="journal article" date="2016" name="Genome Announc.">
        <title>Draft Genome Sequence of Paenibacillus amylolyticus Heshi-A3, Isolated from Fermented Rice Bran in a Japanese Fermented Seafood Dish.</title>
        <authorList>
            <person name="Akuzawa S."/>
            <person name="Nagaoka J."/>
            <person name="Kanekatsu M."/>
            <person name="Kubota E."/>
            <person name="Ohtake R."/>
            <person name="Suzuki T."/>
            <person name="Kanesaki Y."/>
        </authorList>
    </citation>
    <scope>NUCLEOTIDE SEQUENCE [LARGE SCALE GENOMIC DNA]</scope>
    <source>
        <strain evidence="1 3">Heshi-A3</strain>
    </source>
</reference>
<dbReference type="AlphaFoldDB" id="A0A100VHU5"/>
<dbReference type="InterPro" id="IPR007612">
    <property type="entry name" value="LOR"/>
</dbReference>
<organism evidence="1 3">
    <name type="scientific">Paenibacillus amylolyticus</name>
    <dbReference type="NCBI Taxonomy" id="1451"/>
    <lineage>
        <taxon>Bacteria</taxon>
        <taxon>Bacillati</taxon>
        <taxon>Bacillota</taxon>
        <taxon>Bacilli</taxon>
        <taxon>Bacillales</taxon>
        <taxon>Paenibacillaceae</taxon>
        <taxon>Paenibacillus</taxon>
    </lineage>
</organism>
<dbReference type="Proteomes" id="UP000069697">
    <property type="component" value="Unassembled WGS sequence"/>
</dbReference>
<evidence type="ECO:0000313" key="3">
    <source>
        <dbReference type="Proteomes" id="UP000069697"/>
    </source>
</evidence>
<dbReference type="EMBL" id="MRTJ01000003">
    <property type="protein sequence ID" value="OMF14259.1"/>
    <property type="molecule type" value="Genomic_DNA"/>
</dbReference>
<evidence type="ECO:0000313" key="2">
    <source>
        <dbReference type="EMBL" id="OMF14259.1"/>
    </source>
</evidence>
<evidence type="ECO:0000313" key="4">
    <source>
        <dbReference type="Proteomes" id="UP000187134"/>
    </source>
</evidence>
<dbReference type="RefSeq" id="WP_062832918.1">
    <property type="nucleotide sequence ID" value="NZ_BCNV01000001.1"/>
</dbReference>
<proteinExistence type="predicted"/>
<evidence type="ECO:0000313" key="1">
    <source>
        <dbReference type="EMBL" id="GAS79944.1"/>
    </source>
</evidence>
<sequence length="167" mass="18386">MELYFRDNFFNAGYTEIMNPNQEQAGHLDLKSIFGSSLDVSDNSGLVCSGKFRMLTNRWDITAADGRHLGVLRARFSFFSKKYEYDAGSRGTYDVSAPAFSQEYDISGSGGRIVASFRRTSGWFSSGAFVLDNQSEQLDTYELIAVVMGVHAINKRRNSAASSGGAT</sequence>
<dbReference type="OrthoDB" id="2692055at2"/>
<gene>
    <name evidence="2" type="ORF">BK131_12320</name>
    <name evidence="1" type="ORF">PAHA3_0008</name>
</gene>
<reference evidence="3" key="2">
    <citation type="submission" date="2016-01" db="EMBL/GenBank/DDBJ databases">
        <title>Draft Genome Sequence of Paenibacillus amylolyticus Heshi-A3 that Was Isolated from Fermented Rice Bran with Aging Salted Mackerel, Which Was Named Heshiko as Traditional Fermented Seafood in Japan.</title>
        <authorList>
            <person name="Akuzawa S."/>
            <person name="Nakagawa J."/>
            <person name="Kanekatsu T."/>
            <person name="Kubota E."/>
            <person name="Ohtake R."/>
            <person name="Suzuki T."/>
            <person name="Kanesaki Y."/>
        </authorList>
    </citation>
    <scope>NUCLEOTIDE SEQUENCE [LARGE SCALE GENOMIC DNA]</scope>
    <source>
        <strain evidence="3">Heshi-A3</strain>
    </source>
</reference>
<dbReference type="Proteomes" id="UP000187134">
    <property type="component" value="Unassembled WGS sequence"/>
</dbReference>
<reference evidence="2 4" key="3">
    <citation type="submission" date="2016-11" db="EMBL/GenBank/DDBJ databases">
        <title>Paenibacillus species isolates.</title>
        <authorList>
            <person name="Beno S.M."/>
        </authorList>
    </citation>
    <scope>NUCLEOTIDE SEQUENCE [LARGE SCALE GENOMIC DNA]</scope>
    <source>
        <strain evidence="2 4">FSL H8-0246</strain>
    </source>
</reference>